<gene>
    <name evidence="2" type="ORF">A4U43_C07F34220</name>
</gene>
<dbReference type="AlphaFoldDB" id="A0A5P1EKN2"/>
<sequence length="111" mass="12102">MEKSSQGNVNAKNKTESESSPYGIPKSVLFMIRDQLSPSGRVSFAKSCKHWKYIADNAPAMSTSSGGDHGRPSSEKEAGSMLNLCMDNDNISCRLVCDGPISFQDYAIMIF</sequence>
<dbReference type="Proteomes" id="UP000243459">
    <property type="component" value="Chromosome 7"/>
</dbReference>
<name>A0A5P1EKN2_ASPOF</name>
<evidence type="ECO:0000256" key="1">
    <source>
        <dbReference type="SAM" id="MobiDB-lite"/>
    </source>
</evidence>
<protein>
    <recommendedName>
        <fullName evidence="4">F-box domain-containing protein</fullName>
    </recommendedName>
</protein>
<organism evidence="2 3">
    <name type="scientific">Asparagus officinalis</name>
    <name type="common">Garden asparagus</name>
    <dbReference type="NCBI Taxonomy" id="4686"/>
    <lineage>
        <taxon>Eukaryota</taxon>
        <taxon>Viridiplantae</taxon>
        <taxon>Streptophyta</taxon>
        <taxon>Embryophyta</taxon>
        <taxon>Tracheophyta</taxon>
        <taxon>Spermatophyta</taxon>
        <taxon>Magnoliopsida</taxon>
        <taxon>Liliopsida</taxon>
        <taxon>Asparagales</taxon>
        <taxon>Asparagaceae</taxon>
        <taxon>Asparagoideae</taxon>
        <taxon>Asparagus</taxon>
    </lineage>
</organism>
<feature type="region of interest" description="Disordered" evidence="1">
    <location>
        <begin position="1"/>
        <end position="22"/>
    </location>
</feature>
<proteinExistence type="predicted"/>
<dbReference type="Gramene" id="ONK65151">
    <property type="protein sequence ID" value="ONK65151"/>
    <property type="gene ID" value="A4U43_C07F34220"/>
</dbReference>
<keyword evidence="3" id="KW-1185">Reference proteome</keyword>
<evidence type="ECO:0008006" key="4">
    <source>
        <dbReference type="Google" id="ProtNLM"/>
    </source>
</evidence>
<dbReference type="EMBL" id="CM007387">
    <property type="protein sequence ID" value="ONK65151.1"/>
    <property type="molecule type" value="Genomic_DNA"/>
</dbReference>
<feature type="compositionally biased region" description="Polar residues" evidence="1">
    <location>
        <begin position="1"/>
        <end position="12"/>
    </location>
</feature>
<evidence type="ECO:0000313" key="2">
    <source>
        <dbReference type="EMBL" id="ONK65151.1"/>
    </source>
</evidence>
<accession>A0A5P1EKN2</accession>
<reference evidence="3" key="1">
    <citation type="journal article" date="2017" name="Nat. Commun.">
        <title>The asparagus genome sheds light on the origin and evolution of a young Y chromosome.</title>
        <authorList>
            <person name="Harkess A."/>
            <person name="Zhou J."/>
            <person name="Xu C."/>
            <person name="Bowers J.E."/>
            <person name="Van der Hulst R."/>
            <person name="Ayyampalayam S."/>
            <person name="Mercati F."/>
            <person name="Riccardi P."/>
            <person name="McKain M.R."/>
            <person name="Kakrana A."/>
            <person name="Tang H."/>
            <person name="Ray J."/>
            <person name="Groenendijk J."/>
            <person name="Arikit S."/>
            <person name="Mathioni S.M."/>
            <person name="Nakano M."/>
            <person name="Shan H."/>
            <person name="Telgmann-Rauber A."/>
            <person name="Kanno A."/>
            <person name="Yue Z."/>
            <person name="Chen H."/>
            <person name="Li W."/>
            <person name="Chen Y."/>
            <person name="Xu X."/>
            <person name="Zhang Y."/>
            <person name="Luo S."/>
            <person name="Chen H."/>
            <person name="Gao J."/>
            <person name="Mao Z."/>
            <person name="Pires J.C."/>
            <person name="Luo M."/>
            <person name="Kudrna D."/>
            <person name="Wing R.A."/>
            <person name="Meyers B.C."/>
            <person name="Yi K."/>
            <person name="Kong H."/>
            <person name="Lavrijsen P."/>
            <person name="Sunseri F."/>
            <person name="Falavigna A."/>
            <person name="Ye Y."/>
            <person name="Leebens-Mack J.H."/>
            <person name="Chen G."/>
        </authorList>
    </citation>
    <scope>NUCLEOTIDE SEQUENCE [LARGE SCALE GENOMIC DNA]</scope>
    <source>
        <strain evidence="3">cv. DH0086</strain>
    </source>
</reference>
<evidence type="ECO:0000313" key="3">
    <source>
        <dbReference type="Proteomes" id="UP000243459"/>
    </source>
</evidence>